<dbReference type="InterPro" id="IPR009057">
    <property type="entry name" value="Homeodomain-like_sf"/>
</dbReference>
<proteinExistence type="predicted"/>
<dbReference type="PROSITE" id="PS01124">
    <property type="entry name" value="HTH_ARAC_FAMILY_2"/>
    <property type="match status" value="1"/>
</dbReference>
<dbReference type="InterPro" id="IPR014710">
    <property type="entry name" value="RmlC-like_jellyroll"/>
</dbReference>
<accession>A0A2V5KVT6</accession>
<sequence>MRKSTAGELFQESQLMNVVLHQSTDGHFAILHFHQGMEFLYVHEGTGIATIDRKPHPIEPGTLLYFQPFQLHKVEMSGSPESRYVRSVFFVNPVIAESLLQPFPELYAFLQRLLRGRLSDQAFRVGKDGEIGRLIAQFREDVIRLPKSHVQEESMLFFLQLLSRLRKSSGQAESSVETPRSPHHVEKMLEWLELHFQEPFSLQRLSDFVYLSPYHASRLFKKHTGLSITDYLNVRRVKEASKLIATTQTPVKVIAGLVGFQSDAYFCKQFKHITGVSPSHYRRRLT</sequence>
<dbReference type="Proteomes" id="UP000247476">
    <property type="component" value="Unassembled WGS sequence"/>
</dbReference>
<evidence type="ECO:0000259" key="4">
    <source>
        <dbReference type="PROSITE" id="PS01124"/>
    </source>
</evidence>
<dbReference type="Gene3D" id="2.60.120.10">
    <property type="entry name" value="Jelly Rolls"/>
    <property type="match status" value="1"/>
</dbReference>
<dbReference type="InterPro" id="IPR003313">
    <property type="entry name" value="AraC-bd"/>
</dbReference>
<gene>
    <name evidence="5" type="ORF">DLM86_04695</name>
</gene>
<keyword evidence="3" id="KW-0804">Transcription</keyword>
<dbReference type="GO" id="GO:0043565">
    <property type="term" value="F:sequence-specific DNA binding"/>
    <property type="evidence" value="ECO:0007669"/>
    <property type="project" value="InterPro"/>
</dbReference>
<dbReference type="AlphaFoldDB" id="A0A2V5KVT6"/>
<evidence type="ECO:0000256" key="1">
    <source>
        <dbReference type="ARBA" id="ARBA00023015"/>
    </source>
</evidence>
<dbReference type="InterPro" id="IPR037923">
    <property type="entry name" value="HTH-like"/>
</dbReference>
<dbReference type="SUPFAM" id="SSF46689">
    <property type="entry name" value="Homeodomain-like"/>
    <property type="match status" value="2"/>
</dbReference>
<evidence type="ECO:0000313" key="5">
    <source>
        <dbReference type="EMBL" id="PYI56287.1"/>
    </source>
</evidence>
<evidence type="ECO:0000256" key="2">
    <source>
        <dbReference type="ARBA" id="ARBA00023125"/>
    </source>
</evidence>
<dbReference type="OrthoDB" id="9809338at2"/>
<dbReference type="SUPFAM" id="SSF51215">
    <property type="entry name" value="Regulatory protein AraC"/>
    <property type="match status" value="1"/>
</dbReference>
<name>A0A2V5KVT6_9BACL</name>
<comment type="caution">
    <text evidence="5">The sequence shown here is derived from an EMBL/GenBank/DDBJ whole genome shotgun (WGS) entry which is preliminary data.</text>
</comment>
<dbReference type="GO" id="GO:0003700">
    <property type="term" value="F:DNA-binding transcription factor activity"/>
    <property type="evidence" value="ECO:0007669"/>
    <property type="project" value="InterPro"/>
</dbReference>
<dbReference type="InterPro" id="IPR018060">
    <property type="entry name" value="HTH_AraC"/>
</dbReference>
<protein>
    <recommendedName>
        <fullName evidence="4">HTH araC/xylS-type domain-containing protein</fullName>
    </recommendedName>
</protein>
<feature type="domain" description="HTH araC/xylS-type" evidence="4">
    <location>
        <begin position="186"/>
        <end position="284"/>
    </location>
</feature>
<dbReference type="PANTHER" id="PTHR43280">
    <property type="entry name" value="ARAC-FAMILY TRANSCRIPTIONAL REGULATOR"/>
    <property type="match status" value="1"/>
</dbReference>
<dbReference type="PANTHER" id="PTHR43280:SF2">
    <property type="entry name" value="HTH-TYPE TRANSCRIPTIONAL REGULATOR EXSA"/>
    <property type="match status" value="1"/>
</dbReference>
<dbReference type="SMART" id="SM00342">
    <property type="entry name" value="HTH_ARAC"/>
    <property type="match status" value="1"/>
</dbReference>
<dbReference type="Pfam" id="PF12833">
    <property type="entry name" value="HTH_18"/>
    <property type="match status" value="1"/>
</dbReference>
<reference evidence="5 6" key="1">
    <citation type="submission" date="2018-05" db="EMBL/GenBank/DDBJ databases">
        <title>Paenibacillus flagellatus sp. nov., isolated from selenium mineral soil.</title>
        <authorList>
            <person name="Dai X."/>
        </authorList>
    </citation>
    <scope>NUCLEOTIDE SEQUENCE [LARGE SCALE GENOMIC DNA]</scope>
    <source>
        <strain evidence="5 6">DXL2</strain>
    </source>
</reference>
<dbReference type="EMBL" id="QJVJ01000002">
    <property type="protein sequence ID" value="PYI56287.1"/>
    <property type="molecule type" value="Genomic_DNA"/>
</dbReference>
<organism evidence="5 6">
    <name type="scientific">Paenibacillus flagellatus</name>
    <dbReference type="NCBI Taxonomy" id="2211139"/>
    <lineage>
        <taxon>Bacteria</taxon>
        <taxon>Bacillati</taxon>
        <taxon>Bacillota</taxon>
        <taxon>Bacilli</taxon>
        <taxon>Bacillales</taxon>
        <taxon>Paenibacillaceae</taxon>
        <taxon>Paenibacillus</taxon>
    </lineage>
</organism>
<dbReference type="Gene3D" id="1.10.10.60">
    <property type="entry name" value="Homeodomain-like"/>
    <property type="match status" value="2"/>
</dbReference>
<keyword evidence="2" id="KW-0238">DNA-binding</keyword>
<evidence type="ECO:0000313" key="6">
    <source>
        <dbReference type="Proteomes" id="UP000247476"/>
    </source>
</evidence>
<dbReference type="Pfam" id="PF02311">
    <property type="entry name" value="AraC_binding"/>
    <property type="match status" value="1"/>
</dbReference>
<evidence type="ECO:0000256" key="3">
    <source>
        <dbReference type="ARBA" id="ARBA00023163"/>
    </source>
</evidence>
<keyword evidence="6" id="KW-1185">Reference proteome</keyword>
<keyword evidence="1" id="KW-0805">Transcription regulation</keyword>
<dbReference type="RefSeq" id="WP_110838814.1">
    <property type="nucleotide sequence ID" value="NZ_QJVJ01000002.1"/>
</dbReference>